<proteinExistence type="predicted"/>
<reference evidence="2 3" key="1">
    <citation type="submission" date="2013-02" db="EMBL/GenBank/DDBJ databases">
        <title>Draft Genome Sequence of Streptomyces afghaniensis, Which Produces Compounds of the Julimycin B-Complex.</title>
        <authorList>
            <person name="Gruening B.A."/>
            <person name="Praeg A."/>
            <person name="Erxleben A."/>
            <person name="Guenther S."/>
            <person name="Fiedler H.-P."/>
            <person name="Goodfellow M."/>
            <person name="Mueller M."/>
        </authorList>
    </citation>
    <scope>NUCLEOTIDE SEQUENCE [LARGE SCALE GENOMIC DNA]</scope>
    <source>
        <strain evidence="2 3">772</strain>
    </source>
</reference>
<gene>
    <name evidence="2" type="ORF">STAFG_0564</name>
</gene>
<dbReference type="EMBL" id="AOPY01001263">
    <property type="protein sequence ID" value="EPJ42362.1"/>
    <property type="molecule type" value="Genomic_DNA"/>
</dbReference>
<keyword evidence="3" id="KW-1185">Reference proteome</keyword>
<dbReference type="AlphaFoldDB" id="S4N3P4"/>
<keyword evidence="1" id="KW-0812">Transmembrane</keyword>
<comment type="caution">
    <text evidence="2">The sequence shown here is derived from an EMBL/GenBank/DDBJ whole genome shotgun (WGS) entry which is preliminary data.</text>
</comment>
<accession>S4N3P4</accession>
<keyword evidence="1" id="KW-0472">Membrane</keyword>
<dbReference type="HOGENOM" id="CLU_1634398_0_0_11"/>
<evidence type="ECO:0000256" key="1">
    <source>
        <dbReference type="SAM" id="Phobius"/>
    </source>
</evidence>
<dbReference type="PATRIC" id="fig|1283301.3.peg.553"/>
<evidence type="ECO:0000313" key="2">
    <source>
        <dbReference type="EMBL" id="EPJ42362.1"/>
    </source>
</evidence>
<dbReference type="Proteomes" id="UP000015001">
    <property type="component" value="Unassembled WGS sequence"/>
</dbReference>
<evidence type="ECO:0000313" key="3">
    <source>
        <dbReference type="Proteomes" id="UP000015001"/>
    </source>
</evidence>
<name>S4N3P4_9ACTN</name>
<feature type="transmembrane region" description="Helical" evidence="1">
    <location>
        <begin position="28"/>
        <end position="52"/>
    </location>
</feature>
<sequence>MPHTVLLNEGTEGVTVAEPGRGHTRWRLILPVLAVPVLVLGFLTAGLFTWALSDEGDPREGALQEVPCAEALAFGGASSPAHAQVGNCTVQQGIDTAYTAVLRMPREDVRGWLRETYPNAPEARSDASCGALCLDVSHEDGLPAAAGAHVVQVRVEYENAETARVRFSAFTM</sequence>
<keyword evidence="1" id="KW-1133">Transmembrane helix</keyword>
<organism evidence="2 3">
    <name type="scientific">Streptomyces afghaniensis 772</name>
    <dbReference type="NCBI Taxonomy" id="1283301"/>
    <lineage>
        <taxon>Bacteria</taxon>
        <taxon>Bacillati</taxon>
        <taxon>Actinomycetota</taxon>
        <taxon>Actinomycetes</taxon>
        <taxon>Kitasatosporales</taxon>
        <taxon>Streptomycetaceae</taxon>
        <taxon>Streptomyces</taxon>
    </lineage>
</organism>
<protein>
    <submittedName>
        <fullName evidence="2">Uncharacterized protein</fullName>
    </submittedName>
</protein>